<dbReference type="AlphaFoldDB" id="A0A4Y3RA17"/>
<dbReference type="InterPro" id="IPR053150">
    <property type="entry name" value="Teicoplanin_resist-assoc"/>
</dbReference>
<feature type="region of interest" description="Disordered" evidence="1">
    <location>
        <begin position="158"/>
        <end position="193"/>
    </location>
</feature>
<keyword evidence="5" id="KW-1185">Reference proteome</keyword>
<protein>
    <submittedName>
        <fullName evidence="4">VanZ family protein</fullName>
    </submittedName>
</protein>
<keyword evidence="2" id="KW-0812">Transmembrane</keyword>
<evidence type="ECO:0000313" key="4">
    <source>
        <dbReference type="EMBL" id="GEB54304.1"/>
    </source>
</evidence>
<sequence>MQRPGSGGRQTAATRIRLAGLVLLTAHLLIVCWLTLRPLSVPWMAPSNLHPLASIRADLAAGPQAALRGIGGGVALLAPFGVLLPLASGRLHRPLPGTCVRTVIAGALVSVALTLVRTGVPGRVVDVDAVLLNTVGVALGAVLVFPVVRRVLRRREHGRDGASPAALTGRPVRLRDGESQGSPPRATRVGTAP</sequence>
<accession>A0A4Y3RA17</accession>
<feature type="transmembrane region" description="Helical" evidence="2">
    <location>
        <begin position="21"/>
        <end position="45"/>
    </location>
</feature>
<name>A0A4Y3RA17_STRCI</name>
<dbReference type="Proteomes" id="UP000319210">
    <property type="component" value="Unassembled WGS sequence"/>
</dbReference>
<dbReference type="PANTHER" id="PTHR36834:SF1">
    <property type="entry name" value="INTEGRAL MEMBRANE PROTEIN"/>
    <property type="match status" value="1"/>
</dbReference>
<evidence type="ECO:0000256" key="1">
    <source>
        <dbReference type="SAM" id="MobiDB-lite"/>
    </source>
</evidence>
<feature type="transmembrane region" description="Helical" evidence="2">
    <location>
        <begin position="65"/>
        <end position="87"/>
    </location>
</feature>
<dbReference type="RefSeq" id="WP_030888754.1">
    <property type="nucleotide sequence ID" value="NZ_MUBL01000622.1"/>
</dbReference>
<evidence type="ECO:0000259" key="3">
    <source>
        <dbReference type="Pfam" id="PF04892"/>
    </source>
</evidence>
<evidence type="ECO:0000313" key="5">
    <source>
        <dbReference type="Proteomes" id="UP000319210"/>
    </source>
</evidence>
<feature type="transmembrane region" description="Helical" evidence="2">
    <location>
        <begin position="99"/>
        <end position="117"/>
    </location>
</feature>
<dbReference type="InterPro" id="IPR006976">
    <property type="entry name" value="VanZ-like"/>
</dbReference>
<gene>
    <name evidence="4" type="ORF">SCA03_68550</name>
</gene>
<comment type="caution">
    <text evidence="4">The sequence shown here is derived from an EMBL/GenBank/DDBJ whole genome shotgun (WGS) entry which is preliminary data.</text>
</comment>
<feature type="transmembrane region" description="Helical" evidence="2">
    <location>
        <begin position="129"/>
        <end position="148"/>
    </location>
</feature>
<keyword evidence="2" id="KW-1133">Transmembrane helix</keyword>
<dbReference type="OrthoDB" id="4335551at2"/>
<organism evidence="4 5">
    <name type="scientific">Streptomyces cacaoi</name>
    <dbReference type="NCBI Taxonomy" id="1898"/>
    <lineage>
        <taxon>Bacteria</taxon>
        <taxon>Bacillati</taxon>
        <taxon>Actinomycetota</taxon>
        <taxon>Actinomycetes</taxon>
        <taxon>Kitasatosporales</taxon>
        <taxon>Streptomycetaceae</taxon>
        <taxon>Streptomyces</taxon>
    </lineage>
</organism>
<dbReference type="EMBL" id="BJMM01000103">
    <property type="protein sequence ID" value="GEB54304.1"/>
    <property type="molecule type" value="Genomic_DNA"/>
</dbReference>
<proteinExistence type="predicted"/>
<keyword evidence="2" id="KW-0472">Membrane</keyword>
<dbReference type="PANTHER" id="PTHR36834">
    <property type="entry name" value="MEMBRANE PROTEIN-RELATED"/>
    <property type="match status" value="1"/>
</dbReference>
<dbReference type="Pfam" id="PF04892">
    <property type="entry name" value="VanZ"/>
    <property type="match status" value="1"/>
</dbReference>
<feature type="domain" description="VanZ-like" evidence="3">
    <location>
        <begin position="26"/>
        <end position="145"/>
    </location>
</feature>
<evidence type="ECO:0000256" key="2">
    <source>
        <dbReference type="SAM" id="Phobius"/>
    </source>
</evidence>
<reference evidence="4 5" key="1">
    <citation type="submission" date="2019-06" db="EMBL/GenBank/DDBJ databases">
        <title>Whole genome shotgun sequence of Streptomyces cacaoi subsp. cacaoi NBRC 12748.</title>
        <authorList>
            <person name="Hosoyama A."/>
            <person name="Uohara A."/>
            <person name="Ohji S."/>
            <person name="Ichikawa N."/>
        </authorList>
    </citation>
    <scope>NUCLEOTIDE SEQUENCE [LARGE SCALE GENOMIC DNA]</scope>
    <source>
        <strain evidence="4 5">NBRC 12748</strain>
    </source>
</reference>